<comment type="caution">
    <text evidence="3">The sequence shown here is derived from an EMBL/GenBank/DDBJ whole genome shotgun (WGS) entry which is preliminary data.</text>
</comment>
<proteinExistence type="predicted"/>
<dbReference type="EMBL" id="SPQZ01000001">
    <property type="protein sequence ID" value="TFV99910.1"/>
    <property type="molecule type" value="Genomic_DNA"/>
</dbReference>
<evidence type="ECO:0000313" key="4">
    <source>
        <dbReference type="Proteomes" id="UP000298127"/>
    </source>
</evidence>
<accession>A0A4Y9R6E2</accession>
<dbReference type="AlphaFoldDB" id="A0A4Y9R6E2"/>
<feature type="chain" id="PRO_5021337835" description="DUF3558 domain-containing protein" evidence="2">
    <location>
        <begin position="33"/>
        <end position="197"/>
    </location>
</feature>
<evidence type="ECO:0008006" key="5">
    <source>
        <dbReference type="Google" id="ProtNLM"/>
    </source>
</evidence>
<keyword evidence="2" id="KW-0732">Signal</keyword>
<organism evidence="3 4">
    <name type="scientific">Orlajensenia leifsoniae</name>
    <dbReference type="NCBI Taxonomy" id="2561933"/>
    <lineage>
        <taxon>Bacteria</taxon>
        <taxon>Bacillati</taxon>
        <taxon>Actinomycetota</taxon>
        <taxon>Actinomycetes</taxon>
        <taxon>Micrococcales</taxon>
        <taxon>Microbacteriaceae</taxon>
        <taxon>Orlajensenia</taxon>
    </lineage>
</organism>
<feature type="signal peptide" evidence="2">
    <location>
        <begin position="1"/>
        <end position="32"/>
    </location>
</feature>
<name>A0A4Y9R6E2_9MICO</name>
<keyword evidence="4" id="KW-1185">Reference proteome</keyword>
<feature type="region of interest" description="Disordered" evidence="1">
    <location>
        <begin position="36"/>
        <end position="58"/>
    </location>
</feature>
<feature type="compositionally biased region" description="Low complexity" evidence="1">
    <location>
        <begin position="45"/>
        <end position="58"/>
    </location>
</feature>
<evidence type="ECO:0000313" key="3">
    <source>
        <dbReference type="EMBL" id="TFV99910.1"/>
    </source>
</evidence>
<protein>
    <recommendedName>
        <fullName evidence="5">DUF3558 domain-containing protein</fullName>
    </recommendedName>
</protein>
<dbReference type="PROSITE" id="PS51257">
    <property type="entry name" value="PROKAR_LIPOPROTEIN"/>
    <property type="match status" value="1"/>
</dbReference>
<dbReference type="RefSeq" id="WP_135118807.1">
    <property type="nucleotide sequence ID" value="NZ_SPQZ01000001.1"/>
</dbReference>
<evidence type="ECO:0000256" key="1">
    <source>
        <dbReference type="SAM" id="MobiDB-lite"/>
    </source>
</evidence>
<evidence type="ECO:0000256" key="2">
    <source>
        <dbReference type="SAM" id="SignalP"/>
    </source>
</evidence>
<sequence>MTSKHSRSRSFAGEAFIAITALTLVLTGCAAASAPAPTPVKTKTAEPTPAHTTPAPIPSAITCDDVLPTAVLDSALGGTFTLTTSYVPTAGSPAAQIAGAGGVACEWTEESGATVLAAAGEPGASITASGKSEAARAGTPIDTFGASLTAYQSGQGGTTFDIFSEAGAWVETTSSLYTSPSDVTSIVEQIMQALPSD</sequence>
<dbReference type="Proteomes" id="UP000298127">
    <property type="component" value="Unassembled WGS sequence"/>
</dbReference>
<reference evidence="3 4" key="1">
    <citation type="journal article" date="2018" name="J. Microbiol.">
        <title>Leifsonia flava sp. nov., a novel actinobacterium isolated from the rhizosphere of Aquilegia viridiflora.</title>
        <authorList>
            <person name="Cai Y."/>
            <person name="Tao W.Z."/>
            <person name="Ma Y.J."/>
            <person name="Cheng J."/>
            <person name="Zhang M.Y."/>
            <person name="Zhang Y.X."/>
        </authorList>
    </citation>
    <scope>NUCLEOTIDE SEQUENCE [LARGE SCALE GENOMIC DNA]</scope>
    <source>
        <strain evidence="3 4">SYP-B2174</strain>
    </source>
</reference>
<gene>
    <name evidence="3" type="ORF">E4M00_01525</name>
</gene>